<dbReference type="Proteomes" id="UP000069771">
    <property type="component" value="Chromosome"/>
</dbReference>
<sequence length="47" mass="5312">MAAELHSRKKMPAGMNLTALLPSAERKSVRKTEKLPIIRREMMGSFV</sequence>
<accession>A0A140DRY8</accession>
<evidence type="ECO:0000313" key="2">
    <source>
        <dbReference type="Proteomes" id="UP000069771"/>
    </source>
</evidence>
<protein>
    <submittedName>
        <fullName evidence="1">Uncharacterized protein</fullName>
    </submittedName>
</protein>
<reference evidence="1 2" key="1">
    <citation type="journal article" date="2016" name="Gut Pathog.">
        <title>Whole genome sequencing of "Faecalibaculum rodentium" ALO17, isolated from C57BL/6J laboratory mouse feces.</title>
        <authorList>
            <person name="Lim S."/>
            <person name="Chang D.H."/>
            <person name="Ahn S."/>
            <person name="Kim B.C."/>
        </authorList>
    </citation>
    <scope>NUCLEOTIDE SEQUENCE [LARGE SCALE GENOMIC DNA]</scope>
    <source>
        <strain evidence="1 2">Alo17</strain>
    </source>
</reference>
<proteinExistence type="predicted"/>
<dbReference type="KEGG" id="fro:AALO17_02810"/>
<keyword evidence="2" id="KW-1185">Reference proteome</keyword>
<dbReference type="EMBL" id="CP011391">
    <property type="protein sequence ID" value="AMK53415.1"/>
    <property type="molecule type" value="Genomic_DNA"/>
</dbReference>
<name>A0A140DRY8_9FIRM</name>
<organism evidence="1 2">
    <name type="scientific">Faecalibaculum rodentium</name>
    <dbReference type="NCBI Taxonomy" id="1702221"/>
    <lineage>
        <taxon>Bacteria</taxon>
        <taxon>Bacillati</taxon>
        <taxon>Bacillota</taxon>
        <taxon>Erysipelotrichia</taxon>
        <taxon>Erysipelotrichales</taxon>
        <taxon>Erysipelotrichaceae</taxon>
        <taxon>Faecalibaculum</taxon>
    </lineage>
</organism>
<evidence type="ECO:0000313" key="1">
    <source>
        <dbReference type="EMBL" id="AMK53415.1"/>
    </source>
</evidence>
<gene>
    <name evidence="1" type="ORF">AALO17_02810</name>
</gene>
<dbReference type="AlphaFoldDB" id="A0A140DRY8"/>